<keyword evidence="2" id="KW-1133">Transmembrane helix</keyword>
<feature type="transmembrane region" description="Helical" evidence="2">
    <location>
        <begin position="581"/>
        <end position="601"/>
    </location>
</feature>
<evidence type="ECO:0000256" key="1">
    <source>
        <dbReference type="SAM" id="MobiDB-lite"/>
    </source>
</evidence>
<dbReference type="RefSeq" id="XP_043164330.1">
    <property type="nucleotide sequence ID" value="XM_043308395.1"/>
</dbReference>
<dbReference type="Proteomes" id="UP000676310">
    <property type="component" value="Unassembled WGS sequence"/>
</dbReference>
<dbReference type="EMBL" id="CAJRGZ010000015">
    <property type="protein sequence ID" value="CAG5140848.1"/>
    <property type="molecule type" value="Genomic_DNA"/>
</dbReference>
<dbReference type="Pfam" id="PF11374">
    <property type="entry name" value="DUF3176"/>
    <property type="match status" value="1"/>
</dbReference>
<dbReference type="AlphaFoldDB" id="A0A8J2HVX1"/>
<evidence type="ECO:0000313" key="3">
    <source>
        <dbReference type="EMBL" id="CAG5140848.1"/>
    </source>
</evidence>
<keyword evidence="2" id="KW-0472">Membrane</keyword>
<name>A0A8J2HVX1_9PLEO</name>
<comment type="caution">
    <text evidence="3">The sequence shown here is derived from an EMBL/GenBank/DDBJ whole genome shotgun (WGS) entry which is preliminary data.</text>
</comment>
<feature type="transmembrane region" description="Helical" evidence="2">
    <location>
        <begin position="67"/>
        <end position="87"/>
    </location>
</feature>
<evidence type="ECO:0008006" key="5">
    <source>
        <dbReference type="Google" id="ProtNLM"/>
    </source>
</evidence>
<dbReference type="InterPro" id="IPR021514">
    <property type="entry name" value="DUF3176"/>
</dbReference>
<reference evidence="3" key="1">
    <citation type="submission" date="2021-05" db="EMBL/GenBank/DDBJ databases">
        <authorList>
            <person name="Stam R."/>
        </authorList>
    </citation>
    <scope>NUCLEOTIDE SEQUENCE</scope>
    <source>
        <strain evidence="3">CS162</strain>
    </source>
</reference>
<sequence length="684" mass="76649">MASTSTATRYQLPSTQQGPRHRGRHASDSHDTLENAKSSLDFTQRVEKKLAEYNASNNVFKRWLFEMMSWCISAACMIAIICIYLQIKEHPLSQSGLYLTLTNVLGKVSSAALIVPTSEALGQLKWNWFHESKAMWDFEIFDKASRGPLGALMLLFRTKGRSLAALGALLIVLLLAIDTFFQQVVTFPNQWTLHEMPGQIPYLVRYDPPYQTEFQGGWETSIYNSDVMPVVQQFLYRNGSKPTPFGTSYRPDIPLSCPTSNCTWPTYDTLAVCSKCAEVSDLLGITFACLETTVDWSTKWEGPISEVPYPNNTVCGHFLNATAELPILLSGYTVKTNGDDIHDETLLLRTIPLTTFPAKERLYDVGSVAFKNTRNPIFDALIASATGGLESVHQNKTPTVHECVLSWCVQTLESFYDLGGYNERVVKSYHNTTIGPSPWNSWEIPAEEGGGTLIEYKENITIVPTGVSPNDAKPTDTMIEYGANNVTACNFMSIFDDFFPSSYSVSNVSAIPRLRYKEFPMSGPSQRYLPYSPWMVPNNLTRHVEKPATAMTNRVRSSDSNEMLQGEAFYNEQYVSVQWEWLIFPFLLLTLSLIFLVSTIIKTSKDTSAGIWKTSAMPTLIYSLPKDAQSKLSPISTWNDSDKSSRKVRIKLLPNRGWRVSGVSHLSTSPQLPHPAVQAPRGWI</sequence>
<feature type="compositionally biased region" description="Polar residues" evidence="1">
    <location>
        <begin position="1"/>
        <end position="18"/>
    </location>
</feature>
<accession>A0A8J2HVX1</accession>
<proteinExistence type="predicted"/>
<keyword evidence="4" id="KW-1185">Reference proteome</keyword>
<dbReference type="GeneID" id="67020073"/>
<dbReference type="OrthoDB" id="5376804at2759"/>
<evidence type="ECO:0000313" key="4">
    <source>
        <dbReference type="Proteomes" id="UP000676310"/>
    </source>
</evidence>
<gene>
    <name evidence="3" type="ORF">ALTATR162_LOCUS801</name>
</gene>
<feature type="transmembrane region" description="Helical" evidence="2">
    <location>
        <begin position="163"/>
        <end position="181"/>
    </location>
</feature>
<keyword evidence="2" id="KW-0812">Transmembrane</keyword>
<dbReference type="PANTHER" id="PTHR35394:SF5">
    <property type="entry name" value="DUF3176 DOMAIN-CONTAINING PROTEIN"/>
    <property type="match status" value="1"/>
</dbReference>
<feature type="region of interest" description="Disordered" evidence="1">
    <location>
        <begin position="1"/>
        <end position="32"/>
    </location>
</feature>
<protein>
    <recommendedName>
        <fullName evidence="5">DUF3176 domain containing protein</fullName>
    </recommendedName>
</protein>
<organism evidence="3 4">
    <name type="scientific">Alternaria atra</name>
    <dbReference type="NCBI Taxonomy" id="119953"/>
    <lineage>
        <taxon>Eukaryota</taxon>
        <taxon>Fungi</taxon>
        <taxon>Dikarya</taxon>
        <taxon>Ascomycota</taxon>
        <taxon>Pezizomycotina</taxon>
        <taxon>Dothideomycetes</taxon>
        <taxon>Pleosporomycetidae</taxon>
        <taxon>Pleosporales</taxon>
        <taxon>Pleosporineae</taxon>
        <taxon>Pleosporaceae</taxon>
        <taxon>Alternaria</taxon>
        <taxon>Alternaria sect. Ulocladioides</taxon>
    </lineage>
</organism>
<dbReference type="PANTHER" id="PTHR35394">
    <property type="entry name" value="DUF3176 DOMAIN-CONTAINING PROTEIN"/>
    <property type="match status" value="1"/>
</dbReference>
<evidence type="ECO:0000256" key="2">
    <source>
        <dbReference type="SAM" id="Phobius"/>
    </source>
</evidence>